<organism evidence="2 3">
    <name type="scientific">Musca domestica</name>
    <name type="common">House fly</name>
    <dbReference type="NCBI Taxonomy" id="7370"/>
    <lineage>
        <taxon>Eukaryota</taxon>
        <taxon>Metazoa</taxon>
        <taxon>Ecdysozoa</taxon>
        <taxon>Arthropoda</taxon>
        <taxon>Hexapoda</taxon>
        <taxon>Insecta</taxon>
        <taxon>Pterygota</taxon>
        <taxon>Neoptera</taxon>
        <taxon>Endopterygota</taxon>
        <taxon>Diptera</taxon>
        <taxon>Brachycera</taxon>
        <taxon>Muscomorpha</taxon>
        <taxon>Muscoidea</taxon>
        <taxon>Muscidae</taxon>
        <taxon>Musca</taxon>
    </lineage>
</organism>
<protein>
    <submittedName>
        <fullName evidence="3">Uncharacterized protein LOC109612757</fullName>
    </submittedName>
</protein>
<dbReference type="AlphaFoldDB" id="A0A9J7DGS6"/>
<gene>
    <name evidence="3" type="primary">LOC109612757</name>
</gene>
<sequence length="267" mass="30310">MKYLCIILLFTCVLCNATTPLYLKRIKRNATQEQHRQQIPKDFAIVQNKKDTKEGKESAEKTSESKSLYDTVLASLTDSKTHKRDQDILNKNQSANYSKIGYSKNKSKNDDNVNIISARIVLPSEPINSDSLNPFDQMMRYANVWWYNAGLETDPAEFSQANHEDPPSPLKSGQTNMARNLNVMTSNQLRSLSRDGAYDPMGLFDNTLNEETFYCPIHHNKPILGNNRLHHLQGANAFHKDDGEGVVQVCSCHFIKNSDNKNSKDLK</sequence>
<dbReference type="Proteomes" id="UP001652621">
    <property type="component" value="Unplaced"/>
</dbReference>
<feature type="signal peptide" evidence="1">
    <location>
        <begin position="1"/>
        <end position="17"/>
    </location>
</feature>
<dbReference type="RefSeq" id="XP_019892661.1">
    <property type="nucleotide sequence ID" value="XM_020037102.2"/>
</dbReference>
<keyword evidence="2" id="KW-1185">Reference proteome</keyword>
<evidence type="ECO:0000313" key="2">
    <source>
        <dbReference type="Proteomes" id="UP001652621"/>
    </source>
</evidence>
<reference evidence="3" key="1">
    <citation type="submission" date="2025-08" db="UniProtKB">
        <authorList>
            <consortium name="RefSeq"/>
        </authorList>
    </citation>
    <scope>IDENTIFICATION</scope>
    <source>
        <strain evidence="3">Aabys</strain>
        <tissue evidence="3">Whole body</tissue>
    </source>
</reference>
<evidence type="ECO:0000313" key="3">
    <source>
        <dbReference type="RefSeq" id="XP_019892661.1"/>
    </source>
</evidence>
<keyword evidence="1" id="KW-0732">Signal</keyword>
<proteinExistence type="predicted"/>
<evidence type="ECO:0000256" key="1">
    <source>
        <dbReference type="SAM" id="SignalP"/>
    </source>
</evidence>
<name>A0A9J7DGS6_MUSDO</name>
<dbReference type="GeneID" id="109612757"/>
<dbReference type="VEuPathDB" id="VectorBase:MDOMA2_012631"/>
<feature type="chain" id="PRO_5039943477" evidence="1">
    <location>
        <begin position="18"/>
        <end position="267"/>
    </location>
</feature>
<dbReference type="KEGG" id="mde:109612757"/>
<accession>A0A9J7DGS6</accession>